<feature type="transmembrane region" description="Helical" evidence="2">
    <location>
        <begin position="6"/>
        <end position="23"/>
    </location>
</feature>
<feature type="region of interest" description="Disordered" evidence="1">
    <location>
        <begin position="348"/>
        <end position="367"/>
    </location>
</feature>
<dbReference type="EMBL" id="CAJEWN010000318">
    <property type="protein sequence ID" value="CAD2178402.1"/>
    <property type="molecule type" value="Genomic_DNA"/>
</dbReference>
<proteinExistence type="predicted"/>
<keyword evidence="2" id="KW-1133">Transmembrane helix</keyword>
<evidence type="ECO:0000256" key="1">
    <source>
        <dbReference type="SAM" id="MobiDB-lite"/>
    </source>
</evidence>
<evidence type="ECO:0000313" key="4">
    <source>
        <dbReference type="Proteomes" id="UP000580250"/>
    </source>
</evidence>
<feature type="compositionally biased region" description="Acidic residues" evidence="1">
    <location>
        <begin position="348"/>
        <end position="358"/>
    </location>
</feature>
<evidence type="ECO:0000256" key="2">
    <source>
        <dbReference type="SAM" id="Phobius"/>
    </source>
</evidence>
<name>A0A6V7VUH2_MELEN</name>
<comment type="caution">
    <text evidence="3">The sequence shown here is derived from an EMBL/GenBank/DDBJ whole genome shotgun (WGS) entry which is preliminary data.</text>
</comment>
<dbReference type="Proteomes" id="UP000580250">
    <property type="component" value="Unassembled WGS sequence"/>
</dbReference>
<accession>A0A6V7VUH2</accession>
<keyword evidence="2" id="KW-0472">Membrane</keyword>
<gene>
    <name evidence="3" type="ORF">MENT_LOCUS30340</name>
</gene>
<reference evidence="3 4" key="1">
    <citation type="submission" date="2020-08" db="EMBL/GenBank/DDBJ databases">
        <authorList>
            <person name="Koutsovoulos G."/>
            <person name="Danchin GJ E."/>
        </authorList>
    </citation>
    <scope>NUCLEOTIDE SEQUENCE [LARGE SCALE GENOMIC DNA]</scope>
</reference>
<evidence type="ECO:0000313" key="3">
    <source>
        <dbReference type="EMBL" id="CAD2178402.1"/>
    </source>
</evidence>
<sequence length="461" mass="53265">MFKLFNFLISFNLILLIYFYLILKISEGVLIKNRNFGLRQRRQNAPFDELIYGALRLVRPLVGSAKSLANDVIVGQNNLNLPSKNSKEIQRLSSSRLREIEILGTGQEINEEILKAENNNNGYSGIDNIPQICQGNSRICKFVACAAHNFKHDSNFANIQLAAQLLSDKKMRRTIGSNPSAIKDACKEHGLNNGQCGFIAKAFQLIDKFMSTIEDNQENQKQINKMSDSVLVDENNEQELIKRQQMFYLNNLTTIPTKNSLKPKEEGEQKQLNNNLISKTVKGSRTWSINKTTTNNKQPPIITNLLNILNNKINEKELLNDSDPTLTTITTTKLQSNINSPIISNIPEAEEFADEDREEKEKEERNKINNKYIPEEYLEQNELENWLNKRLKDKNIFSSNDYYDEIKNEKNKEKSEENFENLNDDENEEKQKITKEKRKKEFNFPLNPSIDNCMEYLINSR</sequence>
<feature type="compositionally biased region" description="Acidic residues" evidence="1">
    <location>
        <begin position="418"/>
        <end position="428"/>
    </location>
</feature>
<dbReference type="OrthoDB" id="5804099at2759"/>
<dbReference type="AlphaFoldDB" id="A0A6V7VUH2"/>
<keyword evidence="2" id="KW-0812">Transmembrane</keyword>
<feature type="region of interest" description="Disordered" evidence="1">
    <location>
        <begin position="410"/>
        <end position="436"/>
    </location>
</feature>
<organism evidence="3 4">
    <name type="scientific">Meloidogyne enterolobii</name>
    <name type="common">Root-knot nematode worm</name>
    <name type="synonym">Meloidogyne mayaguensis</name>
    <dbReference type="NCBI Taxonomy" id="390850"/>
    <lineage>
        <taxon>Eukaryota</taxon>
        <taxon>Metazoa</taxon>
        <taxon>Ecdysozoa</taxon>
        <taxon>Nematoda</taxon>
        <taxon>Chromadorea</taxon>
        <taxon>Rhabditida</taxon>
        <taxon>Tylenchina</taxon>
        <taxon>Tylenchomorpha</taxon>
        <taxon>Tylenchoidea</taxon>
        <taxon>Meloidogynidae</taxon>
        <taxon>Meloidogyninae</taxon>
        <taxon>Meloidogyne</taxon>
    </lineage>
</organism>
<protein>
    <submittedName>
        <fullName evidence="3">Uncharacterized protein</fullName>
    </submittedName>
</protein>